<proteinExistence type="predicted"/>
<dbReference type="AlphaFoldDB" id="A0A1I1EEU4"/>
<gene>
    <name evidence="1" type="ORF">SAMN05660443_0564</name>
</gene>
<dbReference type="STRING" id="1122252.SAMN05660443_0564"/>
<organism evidence="1 2">
    <name type="scientific">Marinospirillum celere</name>
    <dbReference type="NCBI Taxonomy" id="1122252"/>
    <lineage>
        <taxon>Bacteria</taxon>
        <taxon>Pseudomonadati</taxon>
        <taxon>Pseudomonadota</taxon>
        <taxon>Gammaproteobacteria</taxon>
        <taxon>Oceanospirillales</taxon>
        <taxon>Oceanospirillaceae</taxon>
        <taxon>Marinospirillum</taxon>
    </lineage>
</organism>
<reference evidence="1 2" key="1">
    <citation type="submission" date="2016-10" db="EMBL/GenBank/DDBJ databases">
        <authorList>
            <person name="de Groot N.N."/>
        </authorList>
    </citation>
    <scope>NUCLEOTIDE SEQUENCE [LARGE SCALE GENOMIC DNA]</scope>
    <source>
        <strain evidence="1 2">DSM 18438</strain>
    </source>
</reference>
<evidence type="ECO:0000313" key="2">
    <source>
        <dbReference type="Proteomes" id="UP000199058"/>
    </source>
</evidence>
<name>A0A1I1EEU4_9GAMM</name>
<dbReference type="EMBL" id="FOLH01000001">
    <property type="protein sequence ID" value="SFB85679.1"/>
    <property type="molecule type" value="Genomic_DNA"/>
</dbReference>
<evidence type="ECO:0000313" key="1">
    <source>
        <dbReference type="EMBL" id="SFB85679.1"/>
    </source>
</evidence>
<evidence type="ECO:0008006" key="3">
    <source>
        <dbReference type="Google" id="ProtNLM"/>
    </source>
</evidence>
<dbReference type="RefSeq" id="WP_091958821.1">
    <property type="nucleotide sequence ID" value="NZ_FOLH01000001.1"/>
</dbReference>
<dbReference type="OrthoDB" id="6364775at2"/>
<dbReference type="SUPFAM" id="SSF56935">
    <property type="entry name" value="Porins"/>
    <property type="match status" value="1"/>
</dbReference>
<accession>A0A1I1EEU4</accession>
<protein>
    <recommendedName>
        <fullName evidence="3">Outer membrane protein beta-barrel domain-containing protein</fullName>
    </recommendedName>
</protein>
<dbReference type="Proteomes" id="UP000199058">
    <property type="component" value="Unassembled WGS sequence"/>
</dbReference>
<sequence>MHRSIPGLKTISIFLTLISLSLPAHSENKDFSYLQLGFSILTLNEESQVTTSHQSQESFSRLPGLNISISLQPVKPLFAFYETEYFMDREGGAELTVKRSYYGGGTQLTLSNNLDLYGKLYRVKREVEACGSSCSSANNDGRGSDLGFIYRFDHSLAFKLGYKNLNLDVKNDSAIHAALDIRTNSRRNYYLAFTDYDDRQLTLAWRFHF</sequence>
<keyword evidence="2" id="KW-1185">Reference proteome</keyword>